<organism evidence="1 3">
    <name type="scientific">Peronospora effusa</name>
    <dbReference type="NCBI Taxonomy" id="542832"/>
    <lineage>
        <taxon>Eukaryota</taxon>
        <taxon>Sar</taxon>
        <taxon>Stramenopiles</taxon>
        <taxon>Oomycota</taxon>
        <taxon>Peronosporomycetes</taxon>
        <taxon>Peronosporales</taxon>
        <taxon>Peronosporaceae</taxon>
        <taxon>Peronospora</taxon>
    </lineage>
</organism>
<dbReference type="EMBL" id="QKXF01000130">
    <property type="protein sequence ID" value="RQM16111.1"/>
    <property type="molecule type" value="Genomic_DNA"/>
</dbReference>
<dbReference type="InterPro" id="IPR007402">
    <property type="entry name" value="DUF455"/>
</dbReference>
<dbReference type="Pfam" id="PF04305">
    <property type="entry name" value="DUF455"/>
    <property type="match status" value="1"/>
</dbReference>
<evidence type="ECO:0000313" key="1">
    <source>
        <dbReference type="EMBL" id="RMX68890.1"/>
    </source>
</evidence>
<comment type="caution">
    <text evidence="1">The sequence shown here is derived from an EMBL/GenBank/DDBJ whole genome shotgun (WGS) entry which is preliminary data.</text>
</comment>
<evidence type="ECO:0000313" key="4">
    <source>
        <dbReference type="Proteomes" id="UP000286097"/>
    </source>
</evidence>
<reference evidence="3 4" key="1">
    <citation type="submission" date="2018-06" db="EMBL/GenBank/DDBJ databases">
        <title>Comparative genomics of downy mildews reveals potential adaptations to biotrophy.</title>
        <authorList>
            <person name="Fletcher K."/>
            <person name="Klosterman S.J."/>
            <person name="Derevnina L."/>
            <person name="Martin F."/>
            <person name="Koike S."/>
            <person name="Reyes Chin-Wo S."/>
            <person name="Mou B."/>
            <person name="Michelmore R."/>
        </authorList>
    </citation>
    <scope>NUCLEOTIDE SEQUENCE [LARGE SCALE GENOMIC DNA]</scope>
    <source>
        <strain evidence="2 4">R13</strain>
        <strain evidence="1 3">R14</strain>
    </source>
</reference>
<evidence type="ECO:0000313" key="3">
    <source>
        <dbReference type="Proteomes" id="UP000282087"/>
    </source>
</evidence>
<gene>
    <name evidence="2" type="ORF">DD237_005012</name>
    <name evidence="1" type="ORF">DD238_003829</name>
</gene>
<proteinExistence type="predicted"/>
<dbReference type="EMBL" id="QLLG01000048">
    <property type="protein sequence ID" value="RMX68890.1"/>
    <property type="molecule type" value="Genomic_DNA"/>
</dbReference>
<dbReference type="SUPFAM" id="SSF47240">
    <property type="entry name" value="Ferritin-like"/>
    <property type="match status" value="1"/>
</dbReference>
<dbReference type="PANTHER" id="PTHR42782:SF2">
    <property type="entry name" value="3-OXOACYL-[ACYL-CARRIER-PROTEIN] SYNTHASE-LIKE PROTEIN"/>
    <property type="match status" value="1"/>
</dbReference>
<dbReference type="CDD" id="cd00657">
    <property type="entry name" value="Ferritin_like"/>
    <property type="match status" value="1"/>
</dbReference>
<protein>
    <recommendedName>
        <fullName evidence="5">DUF455 domain-containing protein</fullName>
    </recommendedName>
</protein>
<evidence type="ECO:0000313" key="2">
    <source>
        <dbReference type="EMBL" id="RQM16111.1"/>
    </source>
</evidence>
<dbReference type="Proteomes" id="UP000286097">
    <property type="component" value="Unassembled WGS sequence"/>
</dbReference>
<dbReference type="PIRSF" id="PIRSF012318">
    <property type="entry name" value="UCP012318"/>
    <property type="match status" value="1"/>
</dbReference>
<dbReference type="VEuPathDB" id="FungiDB:DD237_005012"/>
<dbReference type="InterPro" id="IPR011197">
    <property type="entry name" value="UCP012318"/>
</dbReference>
<accession>A0A3M6VVU2</accession>
<sequence length="297" mass="33778">MAETPSLFACALDVLTTADVFAKAEKTYKYVGQWKNGAINVVCNEDDDVKSVPDHPARPENVKVVPVNKAKQGSRKVFVHSLVHSESYAIDAMWDMMCRFVPHNLPRAFYDDWVRIAGEEADHFTRWARRLTELGSFYGDLTVHEGLWDAVYETRQSILARLAVVHLIHESRGLDVFPNAVKRFEKADDKSSLEIINKNYREETTHVEAGVRWFRYVCERDGGDPIAKFHEIVPQYYKGKLKPPFNMEARSKAGMSEEWYLPLSLEPGVTEKKPTSATTIEETTTAILSMKVDSFAS</sequence>
<name>A0A3M6VVU2_9STRA</name>
<dbReference type="InterPro" id="IPR009078">
    <property type="entry name" value="Ferritin-like_SF"/>
</dbReference>
<dbReference type="STRING" id="542832.A0A3M6VVU2"/>
<keyword evidence="3" id="KW-1185">Reference proteome</keyword>
<dbReference type="AlphaFoldDB" id="A0A3M6VVU2"/>
<dbReference type="Proteomes" id="UP000282087">
    <property type="component" value="Unassembled WGS sequence"/>
</dbReference>
<evidence type="ECO:0008006" key="5">
    <source>
        <dbReference type="Google" id="ProtNLM"/>
    </source>
</evidence>
<dbReference type="PANTHER" id="PTHR42782">
    <property type="entry name" value="SI:CH73-314G15.3"/>
    <property type="match status" value="1"/>
</dbReference>